<keyword evidence="3" id="KW-0804">Transcription</keyword>
<dbReference type="AlphaFoldDB" id="A0A9X3J7W5"/>
<dbReference type="InterPro" id="IPR037923">
    <property type="entry name" value="HTH-like"/>
</dbReference>
<dbReference type="GO" id="GO:0043565">
    <property type="term" value="F:sequence-specific DNA binding"/>
    <property type="evidence" value="ECO:0007669"/>
    <property type="project" value="InterPro"/>
</dbReference>
<keyword evidence="1" id="KW-0805">Transcription regulation</keyword>
<evidence type="ECO:0000313" key="6">
    <source>
        <dbReference type="Proteomes" id="UP001145087"/>
    </source>
</evidence>
<dbReference type="RefSeq" id="WP_343333459.1">
    <property type="nucleotide sequence ID" value="NZ_JAPOHD010000027.1"/>
</dbReference>
<organism evidence="5 6">
    <name type="scientific">Draconibacterium aestuarii</name>
    <dbReference type="NCBI Taxonomy" id="2998507"/>
    <lineage>
        <taxon>Bacteria</taxon>
        <taxon>Pseudomonadati</taxon>
        <taxon>Bacteroidota</taxon>
        <taxon>Bacteroidia</taxon>
        <taxon>Marinilabiliales</taxon>
        <taxon>Prolixibacteraceae</taxon>
        <taxon>Draconibacterium</taxon>
    </lineage>
</organism>
<name>A0A9X3J7W5_9BACT</name>
<dbReference type="PANTHER" id="PTHR43280:SF30">
    <property type="entry name" value="MMSAB OPERON REGULATORY PROTEIN"/>
    <property type="match status" value="1"/>
</dbReference>
<proteinExistence type="predicted"/>
<keyword evidence="2" id="KW-0238">DNA-binding</keyword>
<accession>A0A9X3J7W5</accession>
<dbReference type="InterPro" id="IPR003313">
    <property type="entry name" value="AraC-bd"/>
</dbReference>
<feature type="domain" description="HTH araC/xylS-type" evidence="4">
    <location>
        <begin position="194"/>
        <end position="292"/>
    </location>
</feature>
<evidence type="ECO:0000313" key="5">
    <source>
        <dbReference type="EMBL" id="MCY1721125.1"/>
    </source>
</evidence>
<dbReference type="CDD" id="cd06986">
    <property type="entry name" value="cupin_MmsR-like_N"/>
    <property type="match status" value="1"/>
</dbReference>
<dbReference type="InterPro" id="IPR009057">
    <property type="entry name" value="Homeodomain-like_sf"/>
</dbReference>
<sequence length="295" mass="34371">MKTKHIEEGFGGQRSIVIPNEVLQTLNNTRFSQLFYVTDIGYYPQAHFHFRQRNEGCKQNILIYCTKGSGWLIANNKKLKINANSYFVIPSNIPHSYGADKNNPWTIYWLHFAGKLTAPFFSETDPTPQTLSENEVRKNYRIQLFNEIYQSLEMGYSYENLEYAGICLLHFLATLKYTTQFNHAQIGTDSDKISKSIQYMKQNCSEDLNLTKLAEMHRLSVSYFSLLFRKRTNHSPMDYLMQLRIQKASQMLDNSTLQVNEIARSSGFADPYYFSRAFKKLMGMSPLKYRKLEKG</sequence>
<dbReference type="GO" id="GO:0003700">
    <property type="term" value="F:DNA-binding transcription factor activity"/>
    <property type="evidence" value="ECO:0007669"/>
    <property type="project" value="InterPro"/>
</dbReference>
<dbReference type="Pfam" id="PF12833">
    <property type="entry name" value="HTH_18"/>
    <property type="match status" value="1"/>
</dbReference>
<dbReference type="PRINTS" id="PR00032">
    <property type="entry name" value="HTHARAC"/>
</dbReference>
<reference evidence="5" key="1">
    <citation type="submission" date="2022-11" db="EMBL/GenBank/DDBJ databases">
        <title>Marilongibacter aestuarii gen. nov., sp. nov., isolated from tidal flat sediment.</title>
        <authorList>
            <person name="Jiayan W."/>
        </authorList>
    </citation>
    <scope>NUCLEOTIDE SEQUENCE</scope>
    <source>
        <strain evidence="5">Z1-6</strain>
    </source>
</reference>
<evidence type="ECO:0000256" key="3">
    <source>
        <dbReference type="ARBA" id="ARBA00023163"/>
    </source>
</evidence>
<dbReference type="SMART" id="SM00342">
    <property type="entry name" value="HTH_ARAC"/>
    <property type="match status" value="1"/>
</dbReference>
<evidence type="ECO:0000256" key="1">
    <source>
        <dbReference type="ARBA" id="ARBA00023015"/>
    </source>
</evidence>
<dbReference type="Gene3D" id="2.60.120.280">
    <property type="entry name" value="Regulatory protein AraC"/>
    <property type="match status" value="1"/>
</dbReference>
<comment type="caution">
    <text evidence="5">The sequence shown here is derived from an EMBL/GenBank/DDBJ whole genome shotgun (WGS) entry which is preliminary data.</text>
</comment>
<dbReference type="InterPro" id="IPR018062">
    <property type="entry name" value="HTH_AraC-typ_CS"/>
</dbReference>
<dbReference type="PANTHER" id="PTHR43280">
    <property type="entry name" value="ARAC-FAMILY TRANSCRIPTIONAL REGULATOR"/>
    <property type="match status" value="1"/>
</dbReference>
<dbReference type="EMBL" id="JAPOHD010000027">
    <property type="protein sequence ID" value="MCY1721125.1"/>
    <property type="molecule type" value="Genomic_DNA"/>
</dbReference>
<dbReference type="InterPro" id="IPR018060">
    <property type="entry name" value="HTH_AraC"/>
</dbReference>
<dbReference type="SUPFAM" id="SSF46689">
    <property type="entry name" value="Homeodomain-like"/>
    <property type="match status" value="2"/>
</dbReference>
<protein>
    <submittedName>
        <fullName evidence="5">Helix-turn-helix domain-containing protein</fullName>
    </submittedName>
</protein>
<dbReference type="SUPFAM" id="SSF51215">
    <property type="entry name" value="Regulatory protein AraC"/>
    <property type="match status" value="1"/>
</dbReference>
<dbReference type="PROSITE" id="PS00041">
    <property type="entry name" value="HTH_ARAC_FAMILY_1"/>
    <property type="match status" value="1"/>
</dbReference>
<dbReference type="PROSITE" id="PS01124">
    <property type="entry name" value="HTH_ARAC_FAMILY_2"/>
    <property type="match status" value="1"/>
</dbReference>
<evidence type="ECO:0000256" key="2">
    <source>
        <dbReference type="ARBA" id="ARBA00023125"/>
    </source>
</evidence>
<keyword evidence="6" id="KW-1185">Reference proteome</keyword>
<gene>
    <name evidence="5" type="ORF">OU798_12275</name>
</gene>
<dbReference type="InterPro" id="IPR020449">
    <property type="entry name" value="Tscrpt_reg_AraC-type_HTH"/>
</dbReference>
<evidence type="ECO:0000259" key="4">
    <source>
        <dbReference type="PROSITE" id="PS01124"/>
    </source>
</evidence>
<dbReference type="Proteomes" id="UP001145087">
    <property type="component" value="Unassembled WGS sequence"/>
</dbReference>
<dbReference type="Pfam" id="PF02311">
    <property type="entry name" value="AraC_binding"/>
    <property type="match status" value="1"/>
</dbReference>
<dbReference type="Gene3D" id="1.10.10.60">
    <property type="entry name" value="Homeodomain-like"/>
    <property type="match status" value="2"/>
</dbReference>